<organism evidence="1 2">
    <name type="scientific">Marinobacter halodurans</name>
    <dbReference type="NCBI Taxonomy" id="2528979"/>
    <lineage>
        <taxon>Bacteria</taxon>
        <taxon>Pseudomonadati</taxon>
        <taxon>Pseudomonadota</taxon>
        <taxon>Gammaproteobacteria</taxon>
        <taxon>Pseudomonadales</taxon>
        <taxon>Marinobacteraceae</taxon>
        <taxon>Marinobacter</taxon>
    </lineage>
</organism>
<dbReference type="SUPFAM" id="SSF49265">
    <property type="entry name" value="Fibronectin type III"/>
    <property type="match status" value="1"/>
</dbReference>
<gene>
    <name evidence="1" type="ORF">EZI54_08430</name>
</gene>
<dbReference type="CDD" id="cd00063">
    <property type="entry name" value="FN3"/>
    <property type="match status" value="1"/>
</dbReference>
<dbReference type="Gene3D" id="2.60.40.10">
    <property type="entry name" value="Immunoglobulins"/>
    <property type="match status" value="1"/>
</dbReference>
<reference evidence="1 2" key="1">
    <citation type="submission" date="2019-02" db="EMBL/GenBank/DDBJ databases">
        <title>Marinobacter halodurans sp. nov., a marine bacterium isolated from sea tidal flat.</title>
        <authorList>
            <person name="Yoo Y."/>
            <person name="Lee D.W."/>
            <person name="Kim B.S."/>
            <person name="Kim J.-J."/>
        </authorList>
    </citation>
    <scope>NUCLEOTIDE SEQUENCE [LARGE SCALE GENOMIC DNA]</scope>
    <source>
        <strain evidence="1 2">YJ-S3-2</strain>
    </source>
</reference>
<evidence type="ECO:0000313" key="1">
    <source>
        <dbReference type="EMBL" id="TBW56734.1"/>
    </source>
</evidence>
<name>A0ABY1ZLN1_9GAMM</name>
<keyword evidence="2" id="KW-1185">Reference proteome</keyword>
<dbReference type="InterPro" id="IPR013783">
    <property type="entry name" value="Ig-like_fold"/>
</dbReference>
<dbReference type="EMBL" id="SJDL01000010">
    <property type="protein sequence ID" value="TBW56734.1"/>
    <property type="molecule type" value="Genomic_DNA"/>
</dbReference>
<proteinExistence type="predicted"/>
<accession>A0ABY1ZLN1</accession>
<dbReference type="Proteomes" id="UP000313645">
    <property type="component" value="Unassembled WGS sequence"/>
</dbReference>
<protein>
    <submittedName>
        <fullName evidence="1">Fibronectin type III domain-containing protein</fullName>
    </submittedName>
</protein>
<comment type="caution">
    <text evidence="1">The sequence shown here is derived from an EMBL/GenBank/DDBJ whole genome shotgun (WGS) entry which is preliminary data.</text>
</comment>
<evidence type="ECO:0000313" key="2">
    <source>
        <dbReference type="Proteomes" id="UP000313645"/>
    </source>
</evidence>
<dbReference type="InterPro" id="IPR003961">
    <property type="entry name" value="FN3_dom"/>
</dbReference>
<dbReference type="InterPro" id="IPR036116">
    <property type="entry name" value="FN3_sf"/>
</dbReference>
<sequence length="68" mass="7273">MGELQGYEIVYGHTADTLDNVIVIDSASTTTHTIENLDQGDWYFAVRAIDTEGLVSPLSAVVSKSISG</sequence>